<dbReference type="Gene3D" id="3.40.50.300">
    <property type="entry name" value="P-loop containing nucleotide triphosphate hydrolases"/>
    <property type="match status" value="1"/>
</dbReference>
<keyword evidence="1" id="KW-0808">Transferase</keyword>
<organism evidence="1 2">
    <name type="scientific">Saccharomonospora cyanea NA-134</name>
    <dbReference type="NCBI Taxonomy" id="882082"/>
    <lineage>
        <taxon>Bacteria</taxon>
        <taxon>Bacillati</taxon>
        <taxon>Actinomycetota</taxon>
        <taxon>Actinomycetes</taxon>
        <taxon>Pseudonocardiales</taxon>
        <taxon>Pseudonocardiaceae</taxon>
        <taxon>Saccharomonospora</taxon>
    </lineage>
</organism>
<keyword evidence="1" id="KW-0418">Kinase</keyword>
<reference evidence="1 2" key="1">
    <citation type="submission" date="2011-11" db="EMBL/GenBank/DDBJ databases">
        <title>The Noncontiguous Finished sequence of Saccharomonospora cyanea NA-134.</title>
        <authorList>
            <consortium name="US DOE Joint Genome Institute"/>
            <person name="Lucas S."/>
            <person name="Han J."/>
            <person name="Lapidus A."/>
            <person name="Cheng J.-F."/>
            <person name="Goodwin L."/>
            <person name="Pitluck S."/>
            <person name="Peters L."/>
            <person name="Ovchinnikova G."/>
            <person name="Lu M."/>
            <person name="Detter J.C."/>
            <person name="Han C."/>
            <person name="Tapia R."/>
            <person name="Land M."/>
            <person name="Hauser L."/>
            <person name="Kyrpides N."/>
            <person name="Ivanova N."/>
            <person name="Pagani I."/>
            <person name="Brambilla E.-M."/>
            <person name="Klenk H.-P."/>
            <person name="Woyke T."/>
        </authorList>
    </citation>
    <scope>NUCLEOTIDE SEQUENCE [LARGE SCALE GENOMIC DNA]</scope>
    <source>
        <strain evidence="1 2">NA-134</strain>
    </source>
</reference>
<accession>H5XLY5</accession>
<dbReference type="EMBL" id="CM001440">
    <property type="protein sequence ID" value="EHR62027.1"/>
    <property type="molecule type" value="Genomic_DNA"/>
</dbReference>
<name>H5XLY5_9PSEU</name>
<proteinExistence type="predicted"/>
<protein>
    <submittedName>
        <fullName evidence="1">Thymidylate kinase</fullName>
    </submittedName>
</protein>
<evidence type="ECO:0000313" key="2">
    <source>
        <dbReference type="Proteomes" id="UP000002791"/>
    </source>
</evidence>
<evidence type="ECO:0000313" key="1">
    <source>
        <dbReference type="EMBL" id="EHR62027.1"/>
    </source>
</evidence>
<gene>
    <name evidence="1" type="ORF">SaccyDRAFT_3191</name>
</gene>
<dbReference type="RefSeq" id="WP_005457506.1">
    <property type="nucleotide sequence ID" value="NZ_CM001440.1"/>
</dbReference>
<dbReference type="GO" id="GO:0016301">
    <property type="term" value="F:kinase activity"/>
    <property type="evidence" value="ECO:0007669"/>
    <property type="project" value="UniProtKB-KW"/>
</dbReference>
<sequence>MLVWINGAFGSGKTTLADVLHDRLPEALAFDPEYVGCLLRQSVPDPVADFQDIPLWRSLTAEFAAGLCREYRRPLIVPMTLVDTRYRDEVFGGLGQAGVDILHVWLDVPAAELRRRIENQVLVPDDEERDEQARRFRLGNVDRCVAAGAELPPGTLVLPGDQLRPEELADRVVHTITTREEPAADGLSAQAR</sequence>
<dbReference type="HOGENOM" id="CLU_111135_0_0_11"/>
<dbReference type="OrthoDB" id="9799092at2"/>
<dbReference type="AlphaFoldDB" id="H5XLY5"/>
<dbReference type="InterPro" id="IPR027417">
    <property type="entry name" value="P-loop_NTPase"/>
</dbReference>
<dbReference type="Pfam" id="PF13671">
    <property type="entry name" value="AAA_33"/>
    <property type="match status" value="1"/>
</dbReference>
<keyword evidence="2" id="KW-1185">Reference proteome</keyword>
<dbReference type="SUPFAM" id="SSF52540">
    <property type="entry name" value="P-loop containing nucleoside triphosphate hydrolases"/>
    <property type="match status" value="1"/>
</dbReference>
<dbReference type="STRING" id="882082.SaccyDRAFT_3191"/>
<dbReference type="eggNOG" id="COG0645">
    <property type="taxonomic scope" value="Bacteria"/>
</dbReference>
<dbReference type="Proteomes" id="UP000002791">
    <property type="component" value="Chromosome"/>
</dbReference>